<dbReference type="Proteomes" id="UP001595817">
    <property type="component" value="Unassembled WGS sequence"/>
</dbReference>
<evidence type="ECO:0000313" key="2">
    <source>
        <dbReference type="Proteomes" id="UP001595817"/>
    </source>
</evidence>
<dbReference type="EMBL" id="JBHSEC010000022">
    <property type="protein sequence ID" value="MFC4411677.1"/>
    <property type="molecule type" value="Genomic_DNA"/>
</dbReference>
<keyword evidence="2" id="KW-1185">Reference proteome</keyword>
<sequence>MEIKSCETHINHALDIFVAEQKTFPMMNEIEEEKKLSTKCDYCEEAATYLVANE</sequence>
<dbReference type="RefSeq" id="WP_378156902.1">
    <property type="nucleotide sequence ID" value="NZ_JBHSEC010000022.1"/>
</dbReference>
<name>A0ABV8X700_9LACT</name>
<protein>
    <submittedName>
        <fullName evidence="1">CxxH/CxxC protein</fullName>
    </submittedName>
</protein>
<reference evidence="2" key="1">
    <citation type="journal article" date="2019" name="Int. J. Syst. Evol. Microbiol.">
        <title>The Global Catalogue of Microorganisms (GCM) 10K type strain sequencing project: providing services to taxonomists for standard genome sequencing and annotation.</title>
        <authorList>
            <consortium name="The Broad Institute Genomics Platform"/>
            <consortium name="The Broad Institute Genome Sequencing Center for Infectious Disease"/>
            <person name="Wu L."/>
            <person name="Ma J."/>
        </authorList>
    </citation>
    <scope>NUCLEOTIDE SEQUENCE [LARGE SCALE GENOMIC DNA]</scope>
    <source>
        <strain evidence="2">CCUG 59778</strain>
    </source>
</reference>
<proteinExistence type="predicted"/>
<accession>A0ABV8X700</accession>
<organism evidence="1 2">
    <name type="scientific">Chungangia koreensis</name>
    <dbReference type="NCBI Taxonomy" id="752657"/>
    <lineage>
        <taxon>Bacteria</taxon>
        <taxon>Bacillati</taxon>
        <taxon>Bacillota</taxon>
        <taxon>Bacilli</taxon>
        <taxon>Lactobacillales</taxon>
        <taxon>Chungangia</taxon>
    </lineage>
</organism>
<evidence type="ECO:0000313" key="1">
    <source>
        <dbReference type="EMBL" id="MFC4411677.1"/>
    </source>
</evidence>
<comment type="caution">
    <text evidence="1">The sequence shown here is derived from an EMBL/GenBank/DDBJ whole genome shotgun (WGS) entry which is preliminary data.</text>
</comment>
<dbReference type="NCBIfam" id="TIGR04129">
    <property type="entry name" value="CxxH_BA5709"/>
    <property type="match status" value="1"/>
</dbReference>
<dbReference type="InterPro" id="IPR025626">
    <property type="entry name" value="YyzF"/>
</dbReference>
<dbReference type="Pfam" id="PF14116">
    <property type="entry name" value="YyzF"/>
    <property type="match status" value="1"/>
</dbReference>
<gene>
    <name evidence="1" type="ORF">ACFOZY_14895</name>
</gene>